<feature type="transmembrane region" description="Helical" evidence="4">
    <location>
        <begin position="266"/>
        <end position="284"/>
    </location>
</feature>
<feature type="transmembrane region" description="Helical" evidence="4">
    <location>
        <begin position="235"/>
        <end position="254"/>
    </location>
</feature>
<feature type="transmembrane region" description="Helical" evidence="4">
    <location>
        <begin position="361"/>
        <end position="386"/>
    </location>
</feature>
<evidence type="ECO:0000313" key="6">
    <source>
        <dbReference type="EMBL" id="VFJ44315.1"/>
    </source>
</evidence>
<dbReference type="PANTHER" id="PTHR23526:SF2">
    <property type="entry name" value="MAJOR FACILITATOR SUPERFAMILY (MFS) PROFILE DOMAIN-CONTAINING PROTEIN"/>
    <property type="match status" value="1"/>
</dbReference>
<feature type="transmembrane region" description="Helical" evidence="4">
    <location>
        <begin position="180"/>
        <end position="198"/>
    </location>
</feature>
<feature type="domain" description="Major facilitator superfamily (MFS) profile" evidence="5">
    <location>
        <begin position="224"/>
        <end position="431"/>
    </location>
</feature>
<dbReference type="AlphaFoldDB" id="A0A450RYK1"/>
<dbReference type="GO" id="GO:0022857">
    <property type="term" value="F:transmembrane transporter activity"/>
    <property type="evidence" value="ECO:0007669"/>
    <property type="project" value="InterPro"/>
</dbReference>
<dbReference type="InterPro" id="IPR052528">
    <property type="entry name" value="Sugar_transport-like"/>
</dbReference>
<proteinExistence type="predicted"/>
<feature type="transmembrane region" description="Helical" evidence="4">
    <location>
        <begin position="296"/>
        <end position="314"/>
    </location>
</feature>
<evidence type="ECO:0000259" key="5">
    <source>
        <dbReference type="PROSITE" id="PS50850"/>
    </source>
</evidence>
<keyword evidence="2 4" id="KW-1133">Transmembrane helix</keyword>
<feature type="transmembrane region" description="Helical" evidence="4">
    <location>
        <begin position="154"/>
        <end position="174"/>
    </location>
</feature>
<gene>
    <name evidence="6" type="ORF">BECKFW1821A_GA0114235_100644</name>
</gene>
<dbReference type="PROSITE" id="PS50850">
    <property type="entry name" value="MFS"/>
    <property type="match status" value="1"/>
</dbReference>
<dbReference type="Gene3D" id="1.20.1250.20">
    <property type="entry name" value="MFS general substrate transporter like domains"/>
    <property type="match status" value="2"/>
</dbReference>
<feature type="transmembrane region" description="Helical" evidence="4">
    <location>
        <begin position="108"/>
        <end position="127"/>
    </location>
</feature>
<evidence type="ECO:0000256" key="2">
    <source>
        <dbReference type="ARBA" id="ARBA00022989"/>
    </source>
</evidence>
<dbReference type="EMBL" id="CAADEW010000006">
    <property type="protein sequence ID" value="VFJ44315.1"/>
    <property type="molecule type" value="Genomic_DNA"/>
</dbReference>
<sequence>MTDQRRRSDNQRLLIAMHIPILPLLTSFGIADAGLLQLYATHILHLEEDKIGMVIGLPALVIPLQLLGIYVVRRLGNKHTVMLGFSLLFCLLPLMLLIPGIYHQNASLGFALLCATVLSMHLAHNCTKGIALQPMIRESTLPIERGRFLGRMRLFVNGFNLLFFAALSVLFGARVDVGEYAWITFFLMGYCVFAIAVIHPFRSARADDDNHLPDLSRYNFLQDLRSALTCGRYRLILAITVLSFLSSLPLFVTYLSNGLQLGASRISQLIAVSTVGNMAGLFVWGRLIDRVGFLRVLSLTLSLSAIAGLLWLPARFAVPLQGIPLSLVVLALIAILTGFLQSGLKLALLVGVHNSVTKHQAIMALAIFNTGLMILGGLGAVGVGYYLDLTLAGWRFDLGPFPVDSYQILGLAGALLCAVAGYVARSARGRA</sequence>
<protein>
    <recommendedName>
        <fullName evidence="5">Major facilitator superfamily (MFS) profile domain-containing protein</fullName>
    </recommendedName>
</protein>
<dbReference type="InterPro" id="IPR036259">
    <property type="entry name" value="MFS_trans_sf"/>
</dbReference>
<evidence type="ECO:0000256" key="4">
    <source>
        <dbReference type="SAM" id="Phobius"/>
    </source>
</evidence>
<keyword evidence="3 4" id="KW-0472">Membrane</keyword>
<accession>A0A450RYK1</accession>
<feature type="transmembrane region" description="Helical" evidence="4">
    <location>
        <begin position="81"/>
        <end position="102"/>
    </location>
</feature>
<evidence type="ECO:0000256" key="3">
    <source>
        <dbReference type="ARBA" id="ARBA00023136"/>
    </source>
</evidence>
<feature type="transmembrane region" description="Helical" evidence="4">
    <location>
        <begin position="51"/>
        <end position="72"/>
    </location>
</feature>
<dbReference type="SUPFAM" id="SSF103473">
    <property type="entry name" value="MFS general substrate transporter"/>
    <property type="match status" value="1"/>
</dbReference>
<evidence type="ECO:0000256" key="1">
    <source>
        <dbReference type="ARBA" id="ARBA00022692"/>
    </source>
</evidence>
<dbReference type="InterPro" id="IPR020846">
    <property type="entry name" value="MFS_dom"/>
</dbReference>
<feature type="transmembrane region" description="Helical" evidence="4">
    <location>
        <begin position="12"/>
        <end position="31"/>
    </location>
</feature>
<keyword evidence="1 4" id="KW-0812">Transmembrane</keyword>
<organism evidence="6">
    <name type="scientific">Candidatus Kentrum sp. FW</name>
    <dbReference type="NCBI Taxonomy" id="2126338"/>
    <lineage>
        <taxon>Bacteria</taxon>
        <taxon>Pseudomonadati</taxon>
        <taxon>Pseudomonadota</taxon>
        <taxon>Gammaproteobacteria</taxon>
        <taxon>Candidatus Kentrum</taxon>
    </lineage>
</organism>
<reference evidence="6" key="1">
    <citation type="submission" date="2019-02" db="EMBL/GenBank/DDBJ databases">
        <authorList>
            <person name="Gruber-Vodicka R. H."/>
            <person name="Seah K. B. B."/>
        </authorList>
    </citation>
    <scope>NUCLEOTIDE SEQUENCE</scope>
    <source>
        <strain evidence="6">BECK_BZ15</strain>
    </source>
</reference>
<dbReference type="PANTHER" id="PTHR23526">
    <property type="entry name" value="INTEGRAL MEMBRANE TRANSPORT PROTEIN-RELATED"/>
    <property type="match status" value="1"/>
</dbReference>
<feature type="transmembrane region" description="Helical" evidence="4">
    <location>
        <begin position="406"/>
        <end position="424"/>
    </location>
</feature>
<name>A0A450RYK1_9GAMM</name>